<name>A0A0F9Q1K0_9ZZZZ</name>
<dbReference type="Pfam" id="PF00588">
    <property type="entry name" value="SpoU_methylase"/>
    <property type="match status" value="1"/>
</dbReference>
<comment type="similarity">
    <text evidence="1">Belongs to the class IV-like SAM-binding methyltransferase superfamily. RNA methyltransferase TrmH family.</text>
</comment>
<evidence type="ECO:0000256" key="2">
    <source>
        <dbReference type="ARBA" id="ARBA00022603"/>
    </source>
</evidence>
<dbReference type="InterPro" id="IPR004384">
    <property type="entry name" value="RNA_MeTrfase_TrmJ/LasT"/>
</dbReference>
<dbReference type="InterPro" id="IPR029028">
    <property type="entry name" value="Alpha/beta_knot_MTases"/>
</dbReference>
<keyword evidence="3" id="KW-0808">Transferase</keyword>
<sequence>MKQSQVSLGLVNPKSPDNVGSVLRAAANYRVDRVFYTGDRYPRAIERKARSVDMSRKISKDVLISSAENLLDAVTENMKIVCVEFAINAIPLPEYQHPESAMYIFGPEDGSIDQEIIDQADAVVYVPTVGCMNLSASVNVLLYDRLVKAANYDANNALIRENRDTNNRLKVLC</sequence>
<dbReference type="AlphaFoldDB" id="A0A0F9Q1K0"/>
<accession>A0A0F9Q1K0</accession>
<dbReference type="SUPFAM" id="SSF75217">
    <property type="entry name" value="alpha/beta knot"/>
    <property type="match status" value="1"/>
</dbReference>
<protein>
    <recommendedName>
        <fullName evidence="5">tRNA/rRNA methyltransferase SpoU type domain-containing protein</fullName>
    </recommendedName>
</protein>
<dbReference type="GO" id="GO:0003723">
    <property type="term" value="F:RNA binding"/>
    <property type="evidence" value="ECO:0007669"/>
    <property type="project" value="InterPro"/>
</dbReference>
<evidence type="ECO:0000313" key="6">
    <source>
        <dbReference type="EMBL" id="KKN36364.1"/>
    </source>
</evidence>
<proteinExistence type="inferred from homology"/>
<comment type="caution">
    <text evidence="6">The sequence shown here is derived from an EMBL/GenBank/DDBJ whole genome shotgun (WGS) entry which is preliminary data.</text>
</comment>
<evidence type="ECO:0000256" key="4">
    <source>
        <dbReference type="ARBA" id="ARBA00022691"/>
    </source>
</evidence>
<keyword evidence="4" id="KW-0949">S-adenosyl-L-methionine</keyword>
<dbReference type="GO" id="GO:0008173">
    <property type="term" value="F:RNA methyltransferase activity"/>
    <property type="evidence" value="ECO:0007669"/>
    <property type="project" value="InterPro"/>
</dbReference>
<dbReference type="PANTHER" id="PTHR42786">
    <property type="entry name" value="TRNA/RRNA METHYLTRANSFERASE"/>
    <property type="match status" value="1"/>
</dbReference>
<reference evidence="6" key="1">
    <citation type="journal article" date="2015" name="Nature">
        <title>Complex archaea that bridge the gap between prokaryotes and eukaryotes.</title>
        <authorList>
            <person name="Spang A."/>
            <person name="Saw J.H."/>
            <person name="Jorgensen S.L."/>
            <person name="Zaremba-Niedzwiedzka K."/>
            <person name="Martijn J."/>
            <person name="Lind A.E."/>
            <person name="van Eijk R."/>
            <person name="Schleper C."/>
            <person name="Guy L."/>
            <person name="Ettema T.J."/>
        </authorList>
    </citation>
    <scope>NUCLEOTIDE SEQUENCE</scope>
</reference>
<evidence type="ECO:0000259" key="5">
    <source>
        <dbReference type="Pfam" id="PF00588"/>
    </source>
</evidence>
<organism evidence="6">
    <name type="scientific">marine sediment metagenome</name>
    <dbReference type="NCBI Taxonomy" id="412755"/>
    <lineage>
        <taxon>unclassified sequences</taxon>
        <taxon>metagenomes</taxon>
        <taxon>ecological metagenomes</taxon>
    </lineage>
</organism>
<dbReference type="Gene3D" id="3.40.1280.10">
    <property type="match status" value="1"/>
</dbReference>
<keyword evidence="2" id="KW-0489">Methyltransferase</keyword>
<dbReference type="GO" id="GO:0005829">
    <property type="term" value="C:cytosol"/>
    <property type="evidence" value="ECO:0007669"/>
    <property type="project" value="TreeGrafter"/>
</dbReference>
<dbReference type="GO" id="GO:0002128">
    <property type="term" value="P:tRNA nucleoside ribose methylation"/>
    <property type="evidence" value="ECO:0007669"/>
    <property type="project" value="TreeGrafter"/>
</dbReference>
<evidence type="ECO:0000256" key="3">
    <source>
        <dbReference type="ARBA" id="ARBA00022679"/>
    </source>
</evidence>
<gene>
    <name evidence="6" type="ORF">LCGC14_0774410</name>
</gene>
<dbReference type="InterPro" id="IPR029026">
    <property type="entry name" value="tRNA_m1G_MTases_N"/>
</dbReference>
<dbReference type="EMBL" id="LAZR01001970">
    <property type="protein sequence ID" value="KKN36364.1"/>
    <property type="molecule type" value="Genomic_DNA"/>
</dbReference>
<evidence type="ECO:0000256" key="1">
    <source>
        <dbReference type="ARBA" id="ARBA00007228"/>
    </source>
</evidence>
<dbReference type="InterPro" id="IPR001537">
    <property type="entry name" value="SpoU_MeTrfase"/>
</dbReference>
<dbReference type="PANTHER" id="PTHR42786:SF6">
    <property type="entry name" value="TRNA_RRNA METHYLTRANSFERASE SPOU TYPE DOMAIN-CONTAINING PROTEIN"/>
    <property type="match status" value="1"/>
</dbReference>
<feature type="domain" description="tRNA/rRNA methyltransferase SpoU type" evidence="5">
    <location>
        <begin position="7"/>
        <end position="143"/>
    </location>
</feature>